<reference evidence="5 6" key="1">
    <citation type="submission" date="2014-10" db="EMBL/GenBank/DDBJ databases">
        <title>Genome sequence of Novosphingobium malaysiense MUSC 273(T).</title>
        <authorList>
            <person name="Lee L.-H."/>
        </authorList>
    </citation>
    <scope>NUCLEOTIDE SEQUENCE [LARGE SCALE GENOMIC DNA]</scope>
    <source>
        <strain evidence="5 6">MUSC 273</strain>
    </source>
</reference>
<dbReference type="Proteomes" id="UP000031057">
    <property type="component" value="Unassembled WGS sequence"/>
</dbReference>
<evidence type="ECO:0000256" key="1">
    <source>
        <dbReference type="ARBA" id="ARBA00023015"/>
    </source>
</evidence>
<keyword evidence="2" id="KW-0238">DNA-binding</keyword>
<evidence type="ECO:0000313" key="6">
    <source>
        <dbReference type="Proteomes" id="UP000031057"/>
    </source>
</evidence>
<dbReference type="AlphaFoldDB" id="A0A0B1ZV57"/>
<evidence type="ECO:0000256" key="2">
    <source>
        <dbReference type="ARBA" id="ARBA00023125"/>
    </source>
</evidence>
<feature type="domain" description="HTH araC/xylS-type" evidence="4">
    <location>
        <begin position="209"/>
        <end position="305"/>
    </location>
</feature>
<keyword evidence="6" id="KW-1185">Reference proteome</keyword>
<accession>A0A0B1ZV57</accession>
<dbReference type="SMART" id="SM00342">
    <property type="entry name" value="HTH_ARAC"/>
    <property type="match status" value="1"/>
</dbReference>
<dbReference type="InterPro" id="IPR009057">
    <property type="entry name" value="Homeodomain-like_sf"/>
</dbReference>
<dbReference type="InterPro" id="IPR018060">
    <property type="entry name" value="HTH_AraC"/>
</dbReference>
<dbReference type="GO" id="GO:0003700">
    <property type="term" value="F:DNA-binding transcription factor activity"/>
    <property type="evidence" value="ECO:0007669"/>
    <property type="project" value="InterPro"/>
</dbReference>
<evidence type="ECO:0000256" key="3">
    <source>
        <dbReference type="ARBA" id="ARBA00023163"/>
    </source>
</evidence>
<protein>
    <recommendedName>
        <fullName evidence="4">HTH araC/xylS-type domain-containing protein</fullName>
    </recommendedName>
</protein>
<dbReference type="PANTHER" id="PTHR47894:SF1">
    <property type="entry name" value="HTH-TYPE TRANSCRIPTIONAL REGULATOR VQSM"/>
    <property type="match status" value="1"/>
</dbReference>
<proteinExistence type="predicted"/>
<evidence type="ECO:0000313" key="5">
    <source>
        <dbReference type="EMBL" id="KHK93043.1"/>
    </source>
</evidence>
<gene>
    <name evidence="5" type="ORF">LK12_01330</name>
</gene>
<dbReference type="SUPFAM" id="SSF46689">
    <property type="entry name" value="Homeodomain-like"/>
    <property type="match status" value="1"/>
</dbReference>
<dbReference type="Gene3D" id="1.10.10.60">
    <property type="entry name" value="Homeodomain-like"/>
    <property type="match status" value="1"/>
</dbReference>
<comment type="caution">
    <text evidence="5">The sequence shown here is derived from an EMBL/GenBank/DDBJ whole genome shotgun (WGS) entry which is preliminary data.</text>
</comment>
<dbReference type="GO" id="GO:0000976">
    <property type="term" value="F:transcription cis-regulatory region binding"/>
    <property type="evidence" value="ECO:0007669"/>
    <property type="project" value="TreeGrafter"/>
</dbReference>
<dbReference type="EMBL" id="JTDI01000001">
    <property type="protein sequence ID" value="KHK93043.1"/>
    <property type="molecule type" value="Genomic_DNA"/>
</dbReference>
<dbReference type="STRING" id="1348853.LK12_01330"/>
<dbReference type="PRINTS" id="PR00032">
    <property type="entry name" value="HTHARAC"/>
</dbReference>
<dbReference type="PANTHER" id="PTHR47894">
    <property type="entry name" value="HTH-TYPE TRANSCRIPTIONAL REGULATOR GADX"/>
    <property type="match status" value="1"/>
</dbReference>
<dbReference type="Pfam" id="PF12833">
    <property type="entry name" value="HTH_18"/>
    <property type="match status" value="1"/>
</dbReference>
<keyword evidence="3" id="KW-0804">Transcription</keyword>
<dbReference type="PROSITE" id="PS01124">
    <property type="entry name" value="HTH_ARAC_FAMILY_2"/>
    <property type="match status" value="1"/>
</dbReference>
<organism evidence="5 6">
    <name type="scientific">Novosphingobium malaysiense</name>
    <dbReference type="NCBI Taxonomy" id="1348853"/>
    <lineage>
        <taxon>Bacteria</taxon>
        <taxon>Pseudomonadati</taxon>
        <taxon>Pseudomonadota</taxon>
        <taxon>Alphaproteobacteria</taxon>
        <taxon>Sphingomonadales</taxon>
        <taxon>Sphingomonadaceae</taxon>
        <taxon>Novosphingobium</taxon>
    </lineage>
</organism>
<sequence>MSEGTSQEAGPQLPPSISVADDLLITANVLAGLGAEEALRRVIEHPRPALGPRAALLYVSAPNLGEALTGLCLASNLNHPYMELAVERDNDFLELVALPKINLGRLSEFLMPLAALTLYKVVQAIAAEKRASVTFRTTLCESQVPANTLSDMGCIIATASAVNGLKVPVALASLPNPESDPTVWLLAQENFRHQAQIRQSTPSSIRIRERIVQLLTEEGQSPRLKQIAAEEGLSTRTVIRMLAAEGTTFFELVEQERRKRAVELINNPALGLDSVAAQLGFSDRSSFGRSFRKWFGMAPGEMRRNLFAKVGDLSISAMSCGLFFPLHNPPVGLLSAAAAIG</sequence>
<dbReference type="InterPro" id="IPR020449">
    <property type="entry name" value="Tscrpt_reg_AraC-type_HTH"/>
</dbReference>
<keyword evidence="1" id="KW-0805">Transcription regulation</keyword>
<dbReference type="GO" id="GO:0005829">
    <property type="term" value="C:cytosol"/>
    <property type="evidence" value="ECO:0007669"/>
    <property type="project" value="TreeGrafter"/>
</dbReference>
<evidence type="ECO:0000259" key="4">
    <source>
        <dbReference type="PROSITE" id="PS01124"/>
    </source>
</evidence>
<name>A0A0B1ZV57_9SPHN</name>